<gene>
    <name evidence="2" type="ORF">Fmac_001472</name>
</gene>
<feature type="domain" description="F-box" evidence="1">
    <location>
        <begin position="11"/>
        <end position="42"/>
    </location>
</feature>
<dbReference type="EMBL" id="JBGMDY010000001">
    <property type="protein sequence ID" value="KAL2347472.1"/>
    <property type="molecule type" value="Genomic_DNA"/>
</dbReference>
<dbReference type="Pfam" id="PF00646">
    <property type="entry name" value="F-box"/>
    <property type="match status" value="1"/>
</dbReference>
<organism evidence="2 3">
    <name type="scientific">Flemingia macrophylla</name>
    <dbReference type="NCBI Taxonomy" id="520843"/>
    <lineage>
        <taxon>Eukaryota</taxon>
        <taxon>Viridiplantae</taxon>
        <taxon>Streptophyta</taxon>
        <taxon>Embryophyta</taxon>
        <taxon>Tracheophyta</taxon>
        <taxon>Spermatophyta</taxon>
        <taxon>Magnoliopsida</taxon>
        <taxon>eudicotyledons</taxon>
        <taxon>Gunneridae</taxon>
        <taxon>Pentapetalae</taxon>
        <taxon>rosids</taxon>
        <taxon>fabids</taxon>
        <taxon>Fabales</taxon>
        <taxon>Fabaceae</taxon>
        <taxon>Papilionoideae</taxon>
        <taxon>50 kb inversion clade</taxon>
        <taxon>NPAAA clade</taxon>
        <taxon>indigoferoid/millettioid clade</taxon>
        <taxon>Phaseoleae</taxon>
        <taxon>Flemingia</taxon>
    </lineage>
</organism>
<evidence type="ECO:0000313" key="3">
    <source>
        <dbReference type="Proteomes" id="UP001603857"/>
    </source>
</evidence>
<dbReference type="PANTHER" id="PTHR24414">
    <property type="entry name" value="F-BOX/KELCH-REPEAT PROTEIN SKIP4"/>
    <property type="match status" value="1"/>
</dbReference>
<dbReference type="Gene3D" id="1.20.1280.50">
    <property type="match status" value="1"/>
</dbReference>
<evidence type="ECO:0000313" key="2">
    <source>
        <dbReference type="EMBL" id="KAL2347472.1"/>
    </source>
</evidence>
<evidence type="ECO:0000259" key="1">
    <source>
        <dbReference type="Pfam" id="PF00646"/>
    </source>
</evidence>
<dbReference type="InterPro" id="IPR015915">
    <property type="entry name" value="Kelch-typ_b-propeller"/>
</dbReference>
<dbReference type="SUPFAM" id="SSF81383">
    <property type="entry name" value="F-box domain"/>
    <property type="match status" value="1"/>
</dbReference>
<dbReference type="Proteomes" id="UP001603857">
    <property type="component" value="Unassembled WGS sequence"/>
</dbReference>
<reference evidence="2 3" key="1">
    <citation type="submission" date="2024-08" db="EMBL/GenBank/DDBJ databases">
        <title>Insights into the chromosomal genome structure of Flemingia macrophylla.</title>
        <authorList>
            <person name="Ding Y."/>
            <person name="Zhao Y."/>
            <person name="Bi W."/>
            <person name="Wu M."/>
            <person name="Zhao G."/>
            <person name="Gong Y."/>
            <person name="Li W."/>
            <person name="Zhang P."/>
        </authorList>
    </citation>
    <scope>NUCLEOTIDE SEQUENCE [LARGE SCALE GENOMIC DNA]</scope>
    <source>
        <strain evidence="2">DYQJB</strain>
        <tissue evidence="2">Leaf</tissue>
    </source>
</reference>
<name>A0ABD1NH63_9FABA</name>
<comment type="caution">
    <text evidence="2">The sequence shown here is derived from an EMBL/GenBank/DDBJ whole genome shotgun (WGS) entry which is preliminary data.</text>
</comment>
<dbReference type="InterPro" id="IPR050354">
    <property type="entry name" value="F-box/kelch-repeat_ARATH"/>
</dbReference>
<protein>
    <recommendedName>
        <fullName evidence="1">F-box domain-containing protein</fullName>
    </recommendedName>
</protein>
<sequence length="359" mass="39526">MASEEAPIHGDILEAVFSHVPLVHLVPASHVSKSWKRAVSSSLTHVSPIKPWLIVLTHSPRASHVTTSHAYDPRSHVWLEIKSNTCHASPVRSSHSTLLFKLTPAEFAFTVDALHLRWHHAPSPRVWRTDPIVARVGTRIVVAGGACEFEADPLAVEVYDAVDREWSTCEPMPALLKGSTASAWLSVAVAGGLMHVTEKFSGVTYSFDPVGNAWTAAFDLRPDESVCYCVTGTLGERFMVAGVVGELRNVKGVKLWEVQRGLGSEMEEVAEMPMEMVRRLMGGSELGSVEVTWIGDFVYVRNTSLAGEFVVCEFVDRDRCEWRNLTNAAVSHGTRVVVCGGDVCMEDLLENRTFCMKQV</sequence>
<dbReference type="PANTHER" id="PTHR24414:SF44">
    <property type="entry name" value="F-BOX DOMAIN-CONTAINING PROTEIN"/>
    <property type="match status" value="1"/>
</dbReference>
<dbReference type="SUPFAM" id="SSF117281">
    <property type="entry name" value="Kelch motif"/>
    <property type="match status" value="1"/>
</dbReference>
<dbReference type="InterPro" id="IPR001810">
    <property type="entry name" value="F-box_dom"/>
</dbReference>
<proteinExistence type="predicted"/>
<dbReference type="InterPro" id="IPR036047">
    <property type="entry name" value="F-box-like_dom_sf"/>
</dbReference>
<dbReference type="Gene3D" id="2.120.10.80">
    <property type="entry name" value="Kelch-type beta propeller"/>
    <property type="match status" value="1"/>
</dbReference>
<accession>A0ABD1NH63</accession>
<dbReference type="AlphaFoldDB" id="A0ABD1NH63"/>
<keyword evidence="3" id="KW-1185">Reference proteome</keyword>